<keyword evidence="6" id="KW-0560">Oxidoreductase</keyword>
<dbReference type="Pfam" id="PF07992">
    <property type="entry name" value="Pyr_redox_2"/>
    <property type="match status" value="1"/>
</dbReference>
<evidence type="ECO:0000256" key="2">
    <source>
        <dbReference type="ARBA" id="ARBA00022630"/>
    </source>
</evidence>
<dbReference type="SUPFAM" id="SSF50022">
    <property type="entry name" value="ISP domain"/>
    <property type="match status" value="1"/>
</dbReference>
<dbReference type="EMBL" id="CP089984">
    <property type="protein sequence ID" value="WXB13423.1"/>
    <property type="molecule type" value="Genomic_DNA"/>
</dbReference>
<evidence type="ECO:0000313" key="11">
    <source>
        <dbReference type="Proteomes" id="UP001370348"/>
    </source>
</evidence>
<protein>
    <submittedName>
        <fullName evidence="10">FAD-dependent oxidoreductase</fullName>
    </submittedName>
</protein>
<comment type="cofactor">
    <cofactor evidence="1">
        <name>FAD</name>
        <dbReference type="ChEBI" id="CHEBI:57692"/>
    </cofactor>
</comment>
<feature type="domain" description="Rieske" evidence="9">
    <location>
        <begin position="14"/>
        <end position="109"/>
    </location>
</feature>
<dbReference type="RefSeq" id="WP_394823033.1">
    <property type="nucleotide sequence ID" value="NZ_CP089984.1"/>
</dbReference>
<evidence type="ECO:0000256" key="3">
    <source>
        <dbReference type="ARBA" id="ARBA00022714"/>
    </source>
</evidence>
<dbReference type="PANTHER" id="PTHR43557">
    <property type="entry name" value="APOPTOSIS-INDUCING FACTOR 1"/>
    <property type="match status" value="1"/>
</dbReference>
<name>A0ABZ2LU92_9BACT</name>
<dbReference type="InterPro" id="IPR016156">
    <property type="entry name" value="FAD/NAD-linked_Rdtase_dimer_sf"/>
</dbReference>
<accession>A0ABZ2LU92</accession>
<evidence type="ECO:0000256" key="6">
    <source>
        <dbReference type="ARBA" id="ARBA00023002"/>
    </source>
</evidence>
<evidence type="ECO:0000256" key="4">
    <source>
        <dbReference type="ARBA" id="ARBA00022723"/>
    </source>
</evidence>
<dbReference type="PROSITE" id="PS51296">
    <property type="entry name" value="RIESKE"/>
    <property type="match status" value="1"/>
</dbReference>
<dbReference type="Pfam" id="PF14759">
    <property type="entry name" value="Reductase_C"/>
    <property type="match status" value="1"/>
</dbReference>
<keyword evidence="4" id="KW-0479">Metal-binding</keyword>
<dbReference type="InterPro" id="IPR023753">
    <property type="entry name" value="FAD/NAD-binding_dom"/>
</dbReference>
<dbReference type="Gene3D" id="3.30.390.30">
    <property type="match status" value="1"/>
</dbReference>
<keyword evidence="8" id="KW-0411">Iron-sulfur</keyword>
<dbReference type="InterPro" id="IPR017941">
    <property type="entry name" value="Rieske_2Fe-2S"/>
</dbReference>
<dbReference type="PRINTS" id="PR00411">
    <property type="entry name" value="PNDRDTASEI"/>
</dbReference>
<dbReference type="InterPro" id="IPR036922">
    <property type="entry name" value="Rieske_2Fe-2S_sf"/>
</dbReference>
<dbReference type="Gene3D" id="2.102.10.10">
    <property type="entry name" value="Rieske [2Fe-2S] iron-sulphur domain"/>
    <property type="match status" value="1"/>
</dbReference>
<dbReference type="InterPro" id="IPR028202">
    <property type="entry name" value="Reductase_C"/>
</dbReference>
<dbReference type="CDD" id="cd03478">
    <property type="entry name" value="Rieske_AIFL_N"/>
    <property type="match status" value="1"/>
</dbReference>
<reference evidence="10 11" key="1">
    <citation type="submission" date="2021-12" db="EMBL/GenBank/DDBJ databases">
        <title>Discovery of the Pendulisporaceae a myxobacterial family with distinct sporulation behavior and unique specialized metabolism.</title>
        <authorList>
            <person name="Garcia R."/>
            <person name="Popoff A."/>
            <person name="Bader C.D."/>
            <person name="Loehr J."/>
            <person name="Walesch S."/>
            <person name="Walt C."/>
            <person name="Boldt J."/>
            <person name="Bunk B."/>
            <person name="Haeckl F.J.F.P.J."/>
            <person name="Gunesch A.P."/>
            <person name="Birkelbach J."/>
            <person name="Nuebel U."/>
            <person name="Pietschmann T."/>
            <person name="Bach T."/>
            <person name="Mueller R."/>
        </authorList>
    </citation>
    <scope>NUCLEOTIDE SEQUENCE [LARGE SCALE GENOMIC DNA]</scope>
    <source>
        <strain evidence="10 11">MSr11954</strain>
    </source>
</reference>
<dbReference type="Gene3D" id="3.50.50.60">
    <property type="entry name" value="FAD/NAD(P)-binding domain"/>
    <property type="match status" value="2"/>
</dbReference>
<dbReference type="PANTHER" id="PTHR43557:SF2">
    <property type="entry name" value="RIESKE DOMAIN-CONTAINING PROTEIN-RELATED"/>
    <property type="match status" value="1"/>
</dbReference>
<dbReference type="InterPro" id="IPR036188">
    <property type="entry name" value="FAD/NAD-bd_sf"/>
</dbReference>
<dbReference type="InterPro" id="IPR050446">
    <property type="entry name" value="FAD-oxidoreductase/Apoptosis"/>
</dbReference>
<keyword evidence="5" id="KW-0274">FAD</keyword>
<gene>
    <name evidence="10" type="ORF">LZC94_36965</name>
</gene>
<organism evidence="10 11">
    <name type="scientific">Pendulispora albinea</name>
    <dbReference type="NCBI Taxonomy" id="2741071"/>
    <lineage>
        <taxon>Bacteria</taxon>
        <taxon>Pseudomonadati</taxon>
        <taxon>Myxococcota</taxon>
        <taxon>Myxococcia</taxon>
        <taxon>Myxococcales</taxon>
        <taxon>Sorangiineae</taxon>
        <taxon>Pendulisporaceae</taxon>
        <taxon>Pendulispora</taxon>
    </lineage>
</organism>
<evidence type="ECO:0000313" key="10">
    <source>
        <dbReference type="EMBL" id="WXB13423.1"/>
    </source>
</evidence>
<dbReference type="Pfam" id="PF00355">
    <property type="entry name" value="Rieske"/>
    <property type="match status" value="1"/>
</dbReference>
<dbReference type="Proteomes" id="UP001370348">
    <property type="component" value="Chromosome"/>
</dbReference>
<dbReference type="PRINTS" id="PR00368">
    <property type="entry name" value="FADPNR"/>
</dbReference>
<evidence type="ECO:0000256" key="8">
    <source>
        <dbReference type="ARBA" id="ARBA00023014"/>
    </source>
</evidence>
<keyword evidence="3" id="KW-0001">2Fe-2S</keyword>
<dbReference type="SUPFAM" id="SSF55424">
    <property type="entry name" value="FAD/NAD-linked reductases, dimerisation (C-terminal) domain"/>
    <property type="match status" value="1"/>
</dbReference>
<keyword evidence="7" id="KW-0408">Iron</keyword>
<evidence type="ECO:0000256" key="7">
    <source>
        <dbReference type="ARBA" id="ARBA00023004"/>
    </source>
</evidence>
<evidence type="ECO:0000256" key="5">
    <source>
        <dbReference type="ARBA" id="ARBA00022827"/>
    </source>
</evidence>
<evidence type="ECO:0000256" key="1">
    <source>
        <dbReference type="ARBA" id="ARBA00001974"/>
    </source>
</evidence>
<proteinExistence type="predicted"/>
<keyword evidence="2" id="KW-0285">Flavoprotein</keyword>
<evidence type="ECO:0000259" key="9">
    <source>
        <dbReference type="PROSITE" id="PS51296"/>
    </source>
</evidence>
<keyword evidence="11" id="KW-1185">Reference proteome</keyword>
<dbReference type="SUPFAM" id="SSF51905">
    <property type="entry name" value="FAD/NAD(P)-binding domain"/>
    <property type="match status" value="1"/>
</dbReference>
<sequence length="512" mass="54956">MGGGDQKLTGPDLAQGIEATDLTEGVMLVGHAHGEAVLVARKGTEVFAVGATCTHYGGPLAEGLLVDDTVRCPWHHACFSLRSGEALRAPALNALPCFEVDQRDGKVFVLGKRPPQTKRAPAAAPESIVIVGAGAAGNAAAEMLRREGYVGKVTMVGDDPALPCDRPNLSKDYLAGTAPEEWIPLRAPEFYEDKRIELRLGVRVDRIEPSTQKMVFADGTRLGYGALLLATGAEPVRLEIPGADLPHVHYLRTLAQSRAIIARAERAKRAVVLGASFIGLEVAASLRARGLEVAVVAPEARPLERVMGPELGDFLRSFHEEHGVVFHLGQTATRIDPERVVLASGESLEADLVVAGIGVRPNVQLAEAAGLAVDRGVAVNEYLQTSVPGIWAAGDIARWPDPHTGQKIRVEHWVVAERQGQIAAINMLGGRTLCDLTPFFWSQHYDLPIAYVGHAEKWDRIDVSGSLAARDATFAFRAGEKTLAVVTVGRDRQSLEAELAFERRDARVLAGL</sequence>